<feature type="domain" description="Tyr recombinase" evidence="5">
    <location>
        <begin position="199"/>
        <end position="371"/>
    </location>
</feature>
<dbReference type="PROSITE" id="PS51898">
    <property type="entry name" value="TYR_RECOMBINASE"/>
    <property type="match status" value="1"/>
</dbReference>
<dbReference type="Pfam" id="PF13356">
    <property type="entry name" value="Arm-DNA-bind_3"/>
    <property type="match status" value="1"/>
</dbReference>
<evidence type="ECO:0000313" key="6">
    <source>
        <dbReference type="EMBL" id="SOD18551.1"/>
    </source>
</evidence>
<dbReference type="PANTHER" id="PTHR30629">
    <property type="entry name" value="PROPHAGE INTEGRASE"/>
    <property type="match status" value="1"/>
</dbReference>
<evidence type="ECO:0000256" key="4">
    <source>
        <dbReference type="ARBA" id="ARBA00023172"/>
    </source>
</evidence>
<dbReference type="InterPro" id="IPR025166">
    <property type="entry name" value="Integrase_DNA_bind_dom"/>
</dbReference>
<dbReference type="PANTHER" id="PTHR30629:SF2">
    <property type="entry name" value="PROPHAGE INTEGRASE INTS-RELATED"/>
    <property type="match status" value="1"/>
</dbReference>
<accession>A0A286A9K8</accession>
<evidence type="ECO:0000256" key="3">
    <source>
        <dbReference type="ARBA" id="ARBA00023125"/>
    </source>
</evidence>
<dbReference type="InterPro" id="IPR011010">
    <property type="entry name" value="DNA_brk_join_enz"/>
</dbReference>
<dbReference type="Gene3D" id="3.30.160.390">
    <property type="entry name" value="Integrase, DNA-binding domain"/>
    <property type="match status" value="1"/>
</dbReference>
<reference evidence="6 7" key="1">
    <citation type="submission" date="2017-09" db="EMBL/GenBank/DDBJ databases">
        <authorList>
            <person name="Ehlers B."/>
            <person name="Leendertz F.H."/>
        </authorList>
    </citation>
    <scope>NUCLEOTIDE SEQUENCE [LARGE SCALE GENOMIC DNA]</scope>
    <source>
        <strain evidence="6 7">Nm42</strain>
    </source>
</reference>
<dbReference type="InterPro" id="IPR038488">
    <property type="entry name" value="Integrase_DNA-bd_sf"/>
</dbReference>
<keyword evidence="2" id="KW-0229">DNA integration</keyword>
<dbReference type="Proteomes" id="UP000219335">
    <property type="component" value="Unassembled WGS sequence"/>
</dbReference>
<proteinExistence type="inferred from homology"/>
<evidence type="ECO:0000259" key="5">
    <source>
        <dbReference type="PROSITE" id="PS51898"/>
    </source>
</evidence>
<sequence>MENRINFTKAIIDALPMPSLGKRNIYHDTKISGLQLRVTSVKTFFINRRIKGGDPQRITLGRYPDMTIEQARRKTLELVHDIAEGKNPADMLREARKEMTLDGLFEEYMNRRAVFNKRPDKPKATYRLYLSKFGKRKLSSIKHEEIDRLHKKIGREVGIVTANIVLKLLHVMFNKAINEWRIWKGENPAHGIAKFPEQSRDRFLQSDELPRFFRAVAAEENEIIRDYVLISLLTGARRSNVLAMRWNDINFDRAEWRIEETKNGTPQTVALSPEAIEILHNRKPTERVEYVFWGIGKSGHLEEPKKGWKRILKRAGIENLRIHDLRRTLGSWQAKTGASLAIIGKSLNHKNQNTTAIYARLDLDPVRDSLNKATSAMLEAAGLKKTAVVTQLKK</sequence>
<comment type="similarity">
    <text evidence="1">Belongs to the 'phage' integrase family.</text>
</comment>
<dbReference type="Gene3D" id="1.10.150.130">
    <property type="match status" value="1"/>
</dbReference>
<name>A0A286A9K8_9PROT</name>
<dbReference type="InterPro" id="IPR010998">
    <property type="entry name" value="Integrase_recombinase_N"/>
</dbReference>
<organism evidence="6 7">
    <name type="scientific">Nitrosomonas ureae</name>
    <dbReference type="NCBI Taxonomy" id="44577"/>
    <lineage>
        <taxon>Bacteria</taxon>
        <taxon>Pseudomonadati</taxon>
        <taxon>Pseudomonadota</taxon>
        <taxon>Betaproteobacteria</taxon>
        <taxon>Nitrosomonadales</taxon>
        <taxon>Nitrosomonadaceae</taxon>
        <taxon>Nitrosomonas</taxon>
    </lineage>
</organism>
<dbReference type="InterPro" id="IPR050808">
    <property type="entry name" value="Phage_Integrase"/>
</dbReference>
<dbReference type="InterPro" id="IPR002104">
    <property type="entry name" value="Integrase_catalytic"/>
</dbReference>
<dbReference type="GO" id="GO:0006310">
    <property type="term" value="P:DNA recombination"/>
    <property type="evidence" value="ECO:0007669"/>
    <property type="project" value="UniProtKB-KW"/>
</dbReference>
<keyword evidence="3" id="KW-0238">DNA-binding</keyword>
<dbReference type="AlphaFoldDB" id="A0A286A9K8"/>
<dbReference type="SUPFAM" id="SSF56349">
    <property type="entry name" value="DNA breaking-rejoining enzymes"/>
    <property type="match status" value="1"/>
</dbReference>
<gene>
    <name evidence="6" type="ORF">SAMN06297164_1728</name>
</gene>
<evidence type="ECO:0000256" key="1">
    <source>
        <dbReference type="ARBA" id="ARBA00008857"/>
    </source>
</evidence>
<protein>
    <recommendedName>
        <fullName evidence="5">Tyr recombinase domain-containing protein</fullName>
    </recommendedName>
</protein>
<dbReference type="InterPro" id="IPR013762">
    <property type="entry name" value="Integrase-like_cat_sf"/>
</dbReference>
<dbReference type="GO" id="GO:0003677">
    <property type="term" value="F:DNA binding"/>
    <property type="evidence" value="ECO:0007669"/>
    <property type="project" value="UniProtKB-KW"/>
</dbReference>
<dbReference type="Pfam" id="PF00589">
    <property type="entry name" value="Phage_integrase"/>
    <property type="match status" value="1"/>
</dbReference>
<evidence type="ECO:0000256" key="2">
    <source>
        <dbReference type="ARBA" id="ARBA00022908"/>
    </source>
</evidence>
<dbReference type="CDD" id="cd00796">
    <property type="entry name" value="INT_Rci_Hp1_C"/>
    <property type="match status" value="1"/>
</dbReference>
<dbReference type="EMBL" id="OCMU01000001">
    <property type="protein sequence ID" value="SOD18551.1"/>
    <property type="molecule type" value="Genomic_DNA"/>
</dbReference>
<dbReference type="GO" id="GO:0015074">
    <property type="term" value="P:DNA integration"/>
    <property type="evidence" value="ECO:0007669"/>
    <property type="project" value="UniProtKB-KW"/>
</dbReference>
<evidence type="ECO:0000313" key="7">
    <source>
        <dbReference type="Proteomes" id="UP000219335"/>
    </source>
</evidence>
<keyword evidence="4" id="KW-0233">DNA recombination</keyword>
<dbReference type="Gene3D" id="1.10.443.10">
    <property type="entry name" value="Intergrase catalytic core"/>
    <property type="match status" value="1"/>
</dbReference>